<evidence type="ECO:0000256" key="1">
    <source>
        <dbReference type="ARBA" id="ARBA00004429"/>
    </source>
</evidence>
<protein>
    <submittedName>
        <fullName evidence="9">TRAP transporter, DctM subunit</fullName>
    </submittedName>
</protein>
<keyword evidence="6 7" id="KW-0472">Membrane</keyword>
<dbReference type="RefSeq" id="WP_091035615.1">
    <property type="nucleotide sequence ID" value="NZ_FNAD01000007.1"/>
</dbReference>
<evidence type="ECO:0000256" key="5">
    <source>
        <dbReference type="ARBA" id="ARBA00022989"/>
    </source>
</evidence>
<accession>A0A1G6XJL3</accession>
<evidence type="ECO:0000313" key="9">
    <source>
        <dbReference type="EMBL" id="SDD78370.1"/>
    </source>
</evidence>
<feature type="transmembrane region" description="Helical" evidence="7">
    <location>
        <begin position="239"/>
        <end position="257"/>
    </location>
</feature>
<feature type="transmembrane region" description="Helical" evidence="7">
    <location>
        <begin position="269"/>
        <end position="292"/>
    </location>
</feature>
<evidence type="ECO:0000256" key="3">
    <source>
        <dbReference type="ARBA" id="ARBA00022519"/>
    </source>
</evidence>
<keyword evidence="3" id="KW-0997">Cell inner membrane</keyword>
<reference evidence="10" key="1">
    <citation type="submission" date="2016-10" db="EMBL/GenBank/DDBJ databases">
        <authorList>
            <person name="Varghese N."/>
            <person name="Submissions S."/>
        </authorList>
    </citation>
    <scope>NUCLEOTIDE SEQUENCE [LARGE SCALE GENOMIC DNA]</scope>
    <source>
        <strain evidence="10">CGMCC 4.3516</strain>
    </source>
</reference>
<dbReference type="OrthoDB" id="9777699at2"/>
<keyword evidence="10" id="KW-1185">Reference proteome</keyword>
<dbReference type="PIRSF" id="PIRSF006066">
    <property type="entry name" value="HI0050"/>
    <property type="match status" value="1"/>
</dbReference>
<dbReference type="STRING" id="58114.SAMN05216270_107210"/>
<name>A0A1G6XJL3_9ACTN</name>
<feature type="transmembrane region" description="Helical" evidence="7">
    <location>
        <begin position="47"/>
        <end position="68"/>
    </location>
</feature>
<feature type="transmembrane region" description="Helical" evidence="7">
    <location>
        <begin position="212"/>
        <end position="233"/>
    </location>
</feature>
<dbReference type="GO" id="GO:0022857">
    <property type="term" value="F:transmembrane transporter activity"/>
    <property type="evidence" value="ECO:0007669"/>
    <property type="project" value="TreeGrafter"/>
</dbReference>
<gene>
    <name evidence="9" type="ORF">SAMN05216270_107210</name>
</gene>
<evidence type="ECO:0000256" key="4">
    <source>
        <dbReference type="ARBA" id="ARBA00022692"/>
    </source>
</evidence>
<proteinExistence type="predicted"/>
<evidence type="ECO:0000313" key="10">
    <source>
        <dbReference type="Proteomes" id="UP000198949"/>
    </source>
</evidence>
<dbReference type="PANTHER" id="PTHR33362">
    <property type="entry name" value="SIALIC ACID TRAP TRANSPORTER PERMEASE PROTEIN SIAT-RELATED"/>
    <property type="match status" value="1"/>
</dbReference>
<feature type="transmembrane region" description="Helical" evidence="7">
    <location>
        <begin position="167"/>
        <end position="191"/>
    </location>
</feature>
<dbReference type="InterPro" id="IPR010656">
    <property type="entry name" value="DctM"/>
</dbReference>
<dbReference type="EMBL" id="FNAD01000007">
    <property type="protein sequence ID" value="SDD78370.1"/>
    <property type="molecule type" value="Genomic_DNA"/>
</dbReference>
<keyword evidence="2" id="KW-1003">Cell membrane</keyword>
<feature type="transmembrane region" description="Helical" evidence="7">
    <location>
        <begin position="397"/>
        <end position="418"/>
    </location>
</feature>
<feature type="transmembrane region" description="Helical" evidence="7">
    <location>
        <begin position="312"/>
        <end position="341"/>
    </location>
</feature>
<dbReference type="NCBIfam" id="TIGR00786">
    <property type="entry name" value="dctM"/>
    <property type="match status" value="1"/>
</dbReference>
<dbReference type="GO" id="GO:0005886">
    <property type="term" value="C:plasma membrane"/>
    <property type="evidence" value="ECO:0007669"/>
    <property type="project" value="UniProtKB-SubCell"/>
</dbReference>
<feature type="domain" description="TRAP C4-dicarboxylate transport system permease DctM subunit" evidence="8">
    <location>
        <begin position="8"/>
        <end position="414"/>
    </location>
</feature>
<evidence type="ECO:0000256" key="7">
    <source>
        <dbReference type="SAM" id="Phobius"/>
    </source>
</evidence>
<evidence type="ECO:0000256" key="6">
    <source>
        <dbReference type="ARBA" id="ARBA00023136"/>
    </source>
</evidence>
<feature type="transmembrane region" description="Helical" evidence="7">
    <location>
        <begin position="134"/>
        <end position="161"/>
    </location>
</feature>
<comment type="subcellular location">
    <subcellularLocation>
        <location evidence="1">Cell inner membrane</location>
        <topology evidence="1">Multi-pass membrane protein</topology>
    </subcellularLocation>
</comment>
<evidence type="ECO:0000259" key="8">
    <source>
        <dbReference type="Pfam" id="PF06808"/>
    </source>
</evidence>
<keyword evidence="4 7" id="KW-0812">Transmembrane</keyword>
<dbReference type="Proteomes" id="UP000198949">
    <property type="component" value="Unassembled WGS sequence"/>
</dbReference>
<organism evidence="9 10">
    <name type="scientific">Glycomyces harbinensis</name>
    <dbReference type="NCBI Taxonomy" id="58114"/>
    <lineage>
        <taxon>Bacteria</taxon>
        <taxon>Bacillati</taxon>
        <taxon>Actinomycetota</taxon>
        <taxon>Actinomycetes</taxon>
        <taxon>Glycomycetales</taxon>
        <taxon>Glycomycetaceae</taxon>
        <taxon>Glycomyces</taxon>
    </lineage>
</organism>
<dbReference type="AlphaFoldDB" id="A0A1G6XJL3"/>
<feature type="transmembrane region" description="Helical" evidence="7">
    <location>
        <begin position="353"/>
        <end position="377"/>
    </location>
</feature>
<keyword evidence="5 7" id="KW-1133">Transmembrane helix</keyword>
<evidence type="ECO:0000256" key="2">
    <source>
        <dbReference type="ARBA" id="ARBA00022475"/>
    </source>
</evidence>
<dbReference type="InterPro" id="IPR004681">
    <property type="entry name" value="TRAP_DctM"/>
</dbReference>
<dbReference type="Pfam" id="PF06808">
    <property type="entry name" value="DctM"/>
    <property type="match status" value="1"/>
</dbReference>
<sequence length="424" mass="44033">MTMLLLVLAIAALLMLRVPVAFAFLGPCLAYLVIDGQSLGLSMRTIVNGVSSFPLLAVPLFVLVGTTASRAGIADRIFDLALALLGRVRGSLGYVNVGLSLGFSWISGTAVADAAYEAKVQIPVMLSKGYSRPFSLGVTGASSLISPVMPPSIPAVIYAGIATVSTGALFAASVVPALLMSLGLCIVVYILCRSKPELDGEPFNWKRLGRAAQRAIGAMAAPILILGGILGGFFTPTEAAAVGAAYMFILGFAYRTLKVKDLPSIFRETVVTTAAILIIIASASLVGWILAIERVPQQVAAAMLSVADNPTMFLALTALLMLVLGTVLDAVAALVITVPILLPIGLQIGVDPIVLGVVLIVSLMIGLLTPPVGTVLYVLSSATGAKIGEVFRGTRPFFIPLVAVVVIVIVFPGLVMWLPNLLGL</sequence>